<dbReference type="GO" id="GO:0005886">
    <property type="term" value="C:plasma membrane"/>
    <property type="evidence" value="ECO:0007669"/>
    <property type="project" value="UniProtKB-SubCell"/>
</dbReference>
<feature type="transmembrane region" description="Helical" evidence="7">
    <location>
        <begin position="268"/>
        <end position="287"/>
    </location>
</feature>
<evidence type="ECO:0000256" key="1">
    <source>
        <dbReference type="ARBA" id="ARBA00004651"/>
    </source>
</evidence>
<gene>
    <name evidence="10" type="ORF">NPRO_02770</name>
</gene>
<keyword evidence="5 7" id="KW-1133">Transmembrane helix</keyword>
<evidence type="ECO:0000256" key="3">
    <source>
        <dbReference type="ARBA" id="ARBA00022475"/>
    </source>
</evidence>
<dbReference type="Proteomes" id="UP000662873">
    <property type="component" value="Chromosome"/>
</dbReference>
<evidence type="ECO:0000256" key="2">
    <source>
        <dbReference type="ARBA" id="ARBA00005801"/>
    </source>
</evidence>
<dbReference type="InterPro" id="IPR050882">
    <property type="entry name" value="Prepilin_peptidase/N-MTase"/>
</dbReference>
<feature type="transmembrane region" description="Helical" evidence="7">
    <location>
        <begin position="206"/>
        <end position="232"/>
    </location>
</feature>
<comment type="subcellular location">
    <subcellularLocation>
        <location evidence="1">Cell membrane</location>
        <topology evidence="1">Multi-pass membrane protein</topology>
    </subcellularLocation>
</comment>
<organism evidence="10 11">
    <name type="scientific">Candidatus Nitrosymbiomonas proteolyticus</name>
    <dbReference type="NCBI Taxonomy" id="2608984"/>
    <lineage>
        <taxon>Bacteria</taxon>
        <taxon>Bacillati</taxon>
        <taxon>Armatimonadota</taxon>
        <taxon>Armatimonadota incertae sedis</taxon>
        <taxon>Candidatus Nitrosymbiomonas</taxon>
    </lineage>
</organism>
<proteinExistence type="inferred from homology"/>
<feature type="domain" description="Prepilin type IV endopeptidase peptidase" evidence="8">
    <location>
        <begin position="112"/>
        <end position="226"/>
    </location>
</feature>
<evidence type="ECO:0000313" key="11">
    <source>
        <dbReference type="Proteomes" id="UP000662873"/>
    </source>
</evidence>
<evidence type="ECO:0000256" key="4">
    <source>
        <dbReference type="ARBA" id="ARBA00022692"/>
    </source>
</evidence>
<evidence type="ECO:0000259" key="9">
    <source>
        <dbReference type="Pfam" id="PF06750"/>
    </source>
</evidence>
<name>A0A809RSJ6_9BACT</name>
<evidence type="ECO:0000256" key="6">
    <source>
        <dbReference type="ARBA" id="ARBA00023136"/>
    </source>
</evidence>
<feature type="transmembrane region" description="Helical" evidence="7">
    <location>
        <begin position="6"/>
        <end position="26"/>
    </location>
</feature>
<feature type="domain" description="Prepilin peptidase A24 N-terminal" evidence="9">
    <location>
        <begin position="13"/>
        <end position="94"/>
    </location>
</feature>
<evidence type="ECO:0000313" key="10">
    <source>
        <dbReference type="EMBL" id="BBO22682.1"/>
    </source>
</evidence>
<dbReference type="GO" id="GO:0004190">
    <property type="term" value="F:aspartic-type endopeptidase activity"/>
    <property type="evidence" value="ECO:0007669"/>
    <property type="project" value="InterPro"/>
</dbReference>
<dbReference type="AlphaFoldDB" id="A0A809RSJ6"/>
<keyword evidence="4 7" id="KW-0812">Transmembrane</keyword>
<dbReference type="InterPro" id="IPR000045">
    <property type="entry name" value="Prepilin_IV_endopep_pep"/>
</dbReference>
<feature type="transmembrane region" description="Helical" evidence="7">
    <location>
        <begin position="103"/>
        <end position="124"/>
    </location>
</feature>
<feature type="transmembrane region" description="Helical" evidence="7">
    <location>
        <begin position="165"/>
        <end position="186"/>
    </location>
</feature>
<accession>A0A809RSJ6</accession>
<reference evidence="10" key="1">
    <citation type="journal article" name="DNA Res.">
        <title>The physiological potential of anammox bacteria as revealed by their core genome structure.</title>
        <authorList>
            <person name="Okubo T."/>
            <person name="Toyoda A."/>
            <person name="Fukuhara K."/>
            <person name="Uchiyama I."/>
            <person name="Harigaya Y."/>
            <person name="Kuroiwa M."/>
            <person name="Suzuki T."/>
            <person name="Murakami Y."/>
            <person name="Suwa Y."/>
            <person name="Takami H."/>
        </authorList>
    </citation>
    <scope>NUCLEOTIDE SEQUENCE</scope>
    <source>
        <strain evidence="10">317325-2</strain>
    </source>
</reference>
<dbReference type="Pfam" id="PF01478">
    <property type="entry name" value="Peptidase_A24"/>
    <property type="match status" value="1"/>
</dbReference>
<dbReference type="EMBL" id="AP021858">
    <property type="protein sequence ID" value="BBO22682.1"/>
    <property type="molecule type" value="Genomic_DNA"/>
</dbReference>
<dbReference type="PANTHER" id="PTHR30487:SF0">
    <property type="entry name" value="PREPILIN LEADER PEPTIDASE_N-METHYLTRANSFERASE-RELATED"/>
    <property type="match status" value="1"/>
</dbReference>
<feature type="transmembrane region" description="Helical" evidence="7">
    <location>
        <begin position="78"/>
        <end position="97"/>
    </location>
</feature>
<dbReference type="Gene3D" id="1.20.120.1220">
    <property type="match status" value="1"/>
</dbReference>
<sequence length="350" mass="38203">MFPEWSWVLGLAIGASFGSFLNVVIYRLPRRISLAKPAHSFCPNCKTDLGVADLIPLLSWLFLGGKCRHCGAKIPPRYFLVELVNGGLYAYIWHLFLVADFDVARAALAAATASLLVAMLFIDWEFYIIPDELNALLWLVGVAFNAYLIAVGHEAAFLWGIPSSFAGWLVGTGVIWGISFLGRIAFQKDAMGHGDIKMARGIGAVLLPIGVLLTCGIAVFLGAVLGAVQVLVWRFSPESEHPEASSRQETGESTGEGLQYDEPESIGSLLRCGLAYAVCLDIVGLFFPKLYMRVFGEDPFTSVEDDEFEVERTMIPFGPYLAAGAIAVLLFKPQVMSWIDAYSQWAFGGS</sequence>
<dbReference type="InterPro" id="IPR010627">
    <property type="entry name" value="Prepilin_pept_A24_N"/>
</dbReference>
<dbReference type="KEGG" id="npy:NPRO_02770"/>
<protein>
    <submittedName>
        <fullName evidence="10">Peptidase A24</fullName>
    </submittedName>
</protein>
<keyword evidence="6 7" id="KW-0472">Membrane</keyword>
<comment type="similarity">
    <text evidence="2">Belongs to the peptidase A24 family.</text>
</comment>
<dbReference type="GO" id="GO:0006465">
    <property type="term" value="P:signal peptide processing"/>
    <property type="evidence" value="ECO:0007669"/>
    <property type="project" value="TreeGrafter"/>
</dbReference>
<evidence type="ECO:0000259" key="8">
    <source>
        <dbReference type="Pfam" id="PF01478"/>
    </source>
</evidence>
<dbReference type="PANTHER" id="PTHR30487">
    <property type="entry name" value="TYPE 4 PREPILIN-LIKE PROTEINS LEADER PEPTIDE-PROCESSING ENZYME"/>
    <property type="match status" value="1"/>
</dbReference>
<keyword evidence="3" id="KW-1003">Cell membrane</keyword>
<feature type="transmembrane region" description="Helical" evidence="7">
    <location>
        <begin position="136"/>
        <end position="159"/>
    </location>
</feature>
<evidence type="ECO:0000256" key="7">
    <source>
        <dbReference type="SAM" id="Phobius"/>
    </source>
</evidence>
<evidence type="ECO:0000256" key="5">
    <source>
        <dbReference type="ARBA" id="ARBA00022989"/>
    </source>
</evidence>
<dbReference type="Pfam" id="PF06750">
    <property type="entry name" value="A24_N_bact"/>
    <property type="match status" value="1"/>
</dbReference>